<dbReference type="Pfam" id="PF13482">
    <property type="entry name" value="RNase_H_2"/>
    <property type="match status" value="1"/>
</dbReference>
<comment type="caution">
    <text evidence="2">The sequence shown here is derived from an EMBL/GenBank/DDBJ whole genome shotgun (WGS) entry which is preliminary data.</text>
</comment>
<reference evidence="2 3" key="1">
    <citation type="journal article" date="2016" name="Environ. Microbiol.">
        <title>Genomic resolution of a cold subsurface aquifer community provides metabolic insights for novel microbes adapted to high CO concentrations.</title>
        <authorList>
            <person name="Probst A.J."/>
            <person name="Castelle C.J."/>
            <person name="Singh A."/>
            <person name="Brown C.T."/>
            <person name="Anantharaman K."/>
            <person name="Sharon I."/>
            <person name="Hug L.A."/>
            <person name="Burstein D."/>
            <person name="Emerson J.B."/>
            <person name="Thomas B.C."/>
            <person name="Banfield J.F."/>
        </authorList>
    </citation>
    <scope>NUCLEOTIDE SEQUENCE [LARGE SCALE GENOMIC DNA]</scope>
    <source>
        <strain evidence="2">CG1_02_37_22</strain>
    </source>
</reference>
<evidence type="ECO:0000313" key="2">
    <source>
        <dbReference type="EMBL" id="OIO13198.1"/>
    </source>
</evidence>
<dbReference type="EMBL" id="MNUY01000065">
    <property type="protein sequence ID" value="OIO13198.1"/>
    <property type="molecule type" value="Genomic_DNA"/>
</dbReference>
<dbReference type="GO" id="GO:0003676">
    <property type="term" value="F:nucleic acid binding"/>
    <property type="evidence" value="ECO:0007669"/>
    <property type="project" value="InterPro"/>
</dbReference>
<name>A0A1J4TRV2_9BACT</name>
<dbReference type="InterPro" id="IPR038720">
    <property type="entry name" value="YprB_RNase_H-like_dom"/>
</dbReference>
<dbReference type="InterPro" id="IPR036397">
    <property type="entry name" value="RNaseH_sf"/>
</dbReference>
<gene>
    <name evidence="2" type="ORF">AUJ73_04095</name>
</gene>
<dbReference type="InterPro" id="IPR012337">
    <property type="entry name" value="RNaseH-like_sf"/>
</dbReference>
<protein>
    <recommendedName>
        <fullName evidence="1">YprB ribonuclease H-like domain-containing protein</fullName>
    </recommendedName>
</protein>
<dbReference type="Proteomes" id="UP000183120">
    <property type="component" value="Unassembled WGS sequence"/>
</dbReference>
<evidence type="ECO:0000313" key="3">
    <source>
        <dbReference type="Proteomes" id="UP000183120"/>
    </source>
</evidence>
<sequence>MAHPIIFDIETQHTLREVGYDYRKLKISVVGLYDYATGTYFAYFEKDIPELMLKIEHASMIIGFNINKFDLPVLSPYYLGDITQFSTLDILERVEKSLGFRVALDDLARATLGIKKTGHGLLAVDYFNNKEWDKLEKYCLDDVRITKEIYEYGMKNGKLMLNTNKGIREIPVTFKNPSNGKTAVSLSLPF</sequence>
<organism evidence="2 3">
    <name type="scientific">Candidatus Gottesmanbacteria bacterium CG1_02_37_22</name>
    <dbReference type="NCBI Taxonomy" id="1805209"/>
    <lineage>
        <taxon>Bacteria</taxon>
        <taxon>Candidatus Gottesmaniibacteriota</taxon>
    </lineage>
</organism>
<dbReference type="STRING" id="1805209.AUJ73_04095"/>
<accession>A0A1J4TRV2</accession>
<evidence type="ECO:0000259" key="1">
    <source>
        <dbReference type="Pfam" id="PF13482"/>
    </source>
</evidence>
<feature type="domain" description="YprB ribonuclease H-like" evidence="1">
    <location>
        <begin position="6"/>
        <end position="152"/>
    </location>
</feature>
<dbReference type="SUPFAM" id="SSF53098">
    <property type="entry name" value="Ribonuclease H-like"/>
    <property type="match status" value="1"/>
</dbReference>
<proteinExistence type="predicted"/>
<dbReference type="AlphaFoldDB" id="A0A1J4TRV2"/>
<dbReference type="Gene3D" id="3.30.420.10">
    <property type="entry name" value="Ribonuclease H-like superfamily/Ribonuclease H"/>
    <property type="match status" value="1"/>
</dbReference>